<dbReference type="Pfam" id="PF06381">
    <property type="entry name" value="Phage_portal_3"/>
    <property type="match status" value="1"/>
</dbReference>
<dbReference type="KEGG" id="hel:HELO_2092"/>
<dbReference type="AlphaFoldDB" id="E1VAD0"/>
<keyword evidence="5" id="KW-1185">Reference proteome</keyword>
<evidence type="ECO:0000259" key="1">
    <source>
        <dbReference type="Pfam" id="PF06381"/>
    </source>
</evidence>
<proteinExistence type="predicted"/>
<protein>
    <submittedName>
        <fullName evidence="2">DUF1073 domain protein</fullName>
    </submittedName>
    <submittedName>
        <fullName evidence="3">DUF1073 domain-containing protein</fullName>
    </submittedName>
</protein>
<sequence length="414" mass="45440">MPSYYEDGYRSAVLGDRRRQVAPTDPATMYARGGIAARVIDIPADMAVSRGVEINGDDKRAIMGELDRLDVMGALADAIRWSSLDGAAALLLLTDTGELADPLPENVGRITEIRVIEYSQLSVAPGGYYDDPRDPTYGQPEVYHVRPLITGNYAGTGYFEVHESRLLPVPGEPLPARLKVGKSVPWAGRPSADAAFHTIERYERALRLALEVLKRKQQAVHKMSGLAQAIQDGDEAEVRKRVDMVDEVRSLMNGVTVDADDDYQVYDLNVSGIKDLIAEFQVAVSADSGIPVTSLFMQSAGGLNNTGENDTDNLYNLVEGIQKTRAQPALERLVDAITRQSGVSAPSDWSIHWPSLWTPTEKEQAEIRQKNAQAARDEAQARTLDFETGAVSERDLRSHMEREGLYGLEALDDA</sequence>
<dbReference type="InterPro" id="IPR024459">
    <property type="entry name" value="Acb1-like_N"/>
</dbReference>
<name>E1VAD0_HALED</name>
<reference evidence="3 5" key="4">
    <citation type="submission" date="2023-11" db="EMBL/GenBank/DDBJ databases">
        <title>MicrobeMod: A computational toolkit for identifying prokaryotic methylation and restriction-modification with nanopore sequencing.</title>
        <authorList>
            <person name="Crits-Christoph A."/>
            <person name="Kang S.C."/>
            <person name="Lee H."/>
            <person name="Ostrov N."/>
        </authorList>
    </citation>
    <scope>NUCLEOTIDE SEQUENCE [LARGE SCALE GENOMIC DNA]</scope>
    <source>
        <strain evidence="3 5">ATCC 33173</strain>
    </source>
</reference>
<accession>E1VAD0</accession>
<reference evidence="2" key="2">
    <citation type="submission" date="2010-05" db="EMBL/GenBank/DDBJ databases">
        <title>Revision and reannotation of the Halomonas elongata DSM 2581(T) genome.</title>
        <authorList>
            <person name="Pfeiffer F."/>
            <person name="Bagyan I."/>
            <person name="Alfaro-Espinoza G."/>
            <person name="Zamora-Lagos M.A."/>
            <person name="Habermann B."/>
            <person name="Oesterhelt D."/>
            <person name="Kunte H.J."/>
        </authorList>
    </citation>
    <scope>NUCLEOTIDE SEQUENCE</scope>
    <source>
        <strain evidence="2">Type strain: DSM 2581</strain>
    </source>
</reference>
<dbReference type="eggNOG" id="COG3567">
    <property type="taxonomic scope" value="Bacteria"/>
</dbReference>
<feature type="domain" description="Anti-CBASS protein Acb1-like N-terminal" evidence="1">
    <location>
        <begin position="28"/>
        <end position="375"/>
    </location>
</feature>
<evidence type="ECO:0000313" key="3">
    <source>
        <dbReference type="EMBL" id="WPU48081.1"/>
    </source>
</evidence>
<dbReference type="EMBL" id="CP139472">
    <property type="protein sequence ID" value="WPU48081.1"/>
    <property type="molecule type" value="Genomic_DNA"/>
</dbReference>
<gene>
    <name evidence="2" type="ordered locus">HELO_2092</name>
    <name evidence="3" type="ORF">SR933_04125</name>
</gene>
<dbReference type="GeneID" id="91009361"/>
<evidence type="ECO:0000313" key="2">
    <source>
        <dbReference type="EMBL" id="CBV41976.1"/>
    </source>
</evidence>
<dbReference type="STRING" id="768066.HELO_2092"/>
<organism evidence="2 4">
    <name type="scientific">Halomonas elongata (strain ATCC 33173 / DSM 2581 / NBRC 15536 / NCIMB 2198 / 1H9)</name>
    <dbReference type="NCBI Taxonomy" id="768066"/>
    <lineage>
        <taxon>Bacteria</taxon>
        <taxon>Pseudomonadati</taxon>
        <taxon>Pseudomonadota</taxon>
        <taxon>Gammaproteobacteria</taxon>
        <taxon>Oceanospirillales</taxon>
        <taxon>Halomonadaceae</taxon>
        <taxon>Halomonas</taxon>
    </lineage>
</organism>
<dbReference type="RefSeq" id="WP_013331848.1">
    <property type="nucleotide sequence ID" value="NC_014532.2"/>
</dbReference>
<dbReference type="Proteomes" id="UP000008707">
    <property type="component" value="Chromosome"/>
</dbReference>
<dbReference type="Proteomes" id="UP001322512">
    <property type="component" value="Chromosome"/>
</dbReference>
<reference evidence="4" key="3">
    <citation type="journal article" date="2011" name="Environ. Microbiol.">
        <title>A blueprint of ectoine metabolism from the genome of the industrial producer Halomonas elongata DSM 2581(T).</title>
        <authorList>
            <person name="Schwibbert K."/>
            <person name="Marin-Sanguino A."/>
            <person name="Bagyan I."/>
            <person name="Heidrich G."/>
            <person name="Lentzen G."/>
            <person name="Seitz H."/>
            <person name="Rampp M."/>
            <person name="Schuster S.C."/>
            <person name="Klenk H.P."/>
            <person name="Pfeiffer F."/>
            <person name="Oesterhelt D."/>
            <person name="Kunte H.J."/>
        </authorList>
    </citation>
    <scope>NUCLEOTIDE SEQUENCE [LARGE SCALE GENOMIC DNA]</scope>
    <source>
        <strain evidence="4">ATCC 33173 / DSM 2581 / NBRC 15536 / NCIMB 2198 / 1H9</strain>
    </source>
</reference>
<dbReference type="EMBL" id="FN869568">
    <property type="protein sequence ID" value="CBV41976.1"/>
    <property type="molecule type" value="Genomic_DNA"/>
</dbReference>
<reference evidence="2" key="1">
    <citation type="journal article" date="2010" name="Environ. Microbiol.">
        <title>A blueprint of ectoine metabolism from the genome of the industrial producer Halomonas elongata DSM 2581(T).</title>
        <authorList>
            <person name="Schwibbert K."/>
            <person name="Marin-Sanguino A."/>
            <person name="Bagyan I."/>
            <person name="Heidrich G."/>
            <person name="Lentzen G."/>
            <person name="Seitz H."/>
            <person name="Rampp M."/>
            <person name="Schuster S.C."/>
            <person name="Klenk H.P."/>
            <person name="Pfeiffer F."/>
            <person name="Oesterhelt D."/>
            <person name="Kunte H.J."/>
        </authorList>
    </citation>
    <scope>NUCLEOTIDE SEQUENCE</scope>
    <source>
        <strain evidence="2">Type strain: DSM 2581</strain>
    </source>
</reference>
<dbReference type="HOGENOM" id="CLU_027488_2_1_6"/>
<evidence type="ECO:0000313" key="5">
    <source>
        <dbReference type="Proteomes" id="UP001322512"/>
    </source>
</evidence>
<dbReference type="OrthoDB" id="2019396at2"/>
<evidence type="ECO:0000313" key="4">
    <source>
        <dbReference type="Proteomes" id="UP000008707"/>
    </source>
</evidence>